<dbReference type="EMBL" id="KN819447">
    <property type="protein sequence ID" value="KIJ09616.1"/>
    <property type="molecule type" value="Genomic_DNA"/>
</dbReference>
<dbReference type="AlphaFoldDB" id="A0A0C9TR39"/>
<proteinExistence type="predicted"/>
<dbReference type="Proteomes" id="UP000053647">
    <property type="component" value="Unassembled WGS sequence"/>
</dbReference>
<sequence>MAPFKSSDTSGKEDLSQSIKSSSRSGSVSDAVNSVNAPIGTDSSFDSVPETPDIGSTSPVETSASFRAFGSILSPHLPSTHITGTPVAIGALRVPFSSTNHLHHATPFRNRTIKLITPMWS</sequence>
<reference evidence="3" key="2">
    <citation type="submission" date="2015-01" db="EMBL/GenBank/DDBJ databases">
        <title>Evolutionary Origins and Diversification of the Mycorrhizal Mutualists.</title>
        <authorList>
            <consortium name="DOE Joint Genome Institute"/>
            <consortium name="Mycorrhizal Genomics Consortium"/>
            <person name="Kohler A."/>
            <person name="Kuo A."/>
            <person name="Nagy L.G."/>
            <person name="Floudas D."/>
            <person name="Copeland A."/>
            <person name="Barry K.W."/>
            <person name="Cichocki N."/>
            <person name="Veneault-Fourrey C."/>
            <person name="LaButti K."/>
            <person name="Lindquist E.A."/>
            <person name="Lipzen A."/>
            <person name="Lundell T."/>
            <person name="Morin E."/>
            <person name="Murat C."/>
            <person name="Riley R."/>
            <person name="Ohm R."/>
            <person name="Sun H."/>
            <person name="Tunlid A."/>
            <person name="Henrissat B."/>
            <person name="Grigoriev I.V."/>
            <person name="Hibbett D.S."/>
            <person name="Martin F."/>
        </authorList>
    </citation>
    <scope>NUCLEOTIDE SEQUENCE [LARGE SCALE GENOMIC DNA]</scope>
    <source>
        <strain evidence="3">ATCC 200175</strain>
    </source>
</reference>
<organism evidence="2 3">
    <name type="scientific">Paxillus involutus ATCC 200175</name>
    <dbReference type="NCBI Taxonomy" id="664439"/>
    <lineage>
        <taxon>Eukaryota</taxon>
        <taxon>Fungi</taxon>
        <taxon>Dikarya</taxon>
        <taxon>Basidiomycota</taxon>
        <taxon>Agaricomycotina</taxon>
        <taxon>Agaricomycetes</taxon>
        <taxon>Agaricomycetidae</taxon>
        <taxon>Boletales</taxon>
        <taxon>Paxilineae</taxon>
        <taxon>Paxillaceae</taxon>
        <taxon>Paxillus</taxon>
    </lineage>
</organism>
<keyword evidence="3" id="KW-1185">Reference proteome</keyword>
<feature type="compositionally biased region" description="Low complexity" evidence="1">
    <location>
        <begin position="16"/>
        <end position="34"/>
    </location>
</feature>
<protein>
    <submittedName>
        <fullName evidence="2">Uncharacterized protein</fullName>
    </submittedName>
</protein>
<dbReference type="HOGENOM" id="CLU_2038783_0_0_1"/>
<reference evidence="2 3" key="1">
    <citation type="submission" date="2014-06" db="EMBL/GenBank/DDBJ databases">
        <authorList>
            <consortium name="DOE Joint Genome Institute"/>
            <person name="Kuo A."/>
            <person name="Kohler A."/>
            <person name="Nagy L.G."/>
            <person name="Floudas D."/>
            <person name="Copeland A."/>
            <person name="Barry K.W."/>
            <person name="Cichocki N."/>
            <person name="Veneault-Fourrey C."/>
            <person name="LaButti K."/>
            <person name="Lindquist E.A."/>
            <person name="Lipzen A."/>
            <person name="Lundell T."/>
            <person name="Morin E."/>
            <person name="Murat C."/>
            <person name="Sun H."/>
            <person name="Tunlid A."/>
            <person name="Henrissat B."/>
            <person name="Grigoriev I.V."/>
            <person name="Hibbett D.S."/>
            <person name="Martin F."/>
            <person name="Nordberg H.P."/>
            <person name="Cantor M.N."/>
            <person name="Hua S.X."/>
        </authorList>
    </citation>
    <scope>NUCLEOTIDE SEQUENCE [LARGE SCALE GENOMIC DNA]</scope>
    <source>
        <strain evidence="2 3">ATCC 200175</strain>
    </source>
</reference>
<evidence type="ECO:0000313" key="3">
    <source>
        <dbReference type="Proteomes" id="UP000053647"/>
    </source>
</evidence>
<gene>
    <name evidence="2" type="ORF">PAXINDRAFT_17293</name>
</gene>
<evidence type="ECO:0000313" key="2">
    <source>
        <dbReference type="EMBL" id="KIJ09616.1"/>
    </source>
</evidence>
<name>A0A0C9TR39_PAXIN</name>
<evidence type="ECO:0000256" key="1">
    <source>
        <dbReference type="SAM" id="MobiDB-lite"/>
    </source>
</evidence>
<accession>A0A0C9TR39</accession>
<feature type="region of interest" description="Disordered" evidence="1">
    <location>
        <begin position="1"/>
        <end position="60"/>
    </location>
</feature>